<dbReference type="InterPro" id="IPR051987">
    <property type="entry name" value="Sigma-2_receptor-like"/>
</dbReference>
<evidence type="ECO:0000256" key="1">
    <source>
        <dbReference type="ARBA" id="ARBA00004477"/>
    </source>
</evidence>
<evidence type="ECO:0000313" key="10">
    <source>
        <dbReference type="EMBL" id="CAG8622119.1"/>
    </source>
</evidence>
<evidence type="ECO:0000256" key="8">
    <source>
        <dbReference type="SAM" id="Phobius"/>
    </source>
</evidence>
<proteinExistence type="inferred from homology"/>
<accession>A0A9N9CZP1</accession>
<dbReference type="Pfam" id="PF05241">
    <property type="entry name" value="EBP"/>
    <property type="match status" value="1"/>
</dbReference>
<dbReference type="PIRSF" id="PIRSF031032">
    <property type="entry name" value="TMP_97_prd"/>
    <property type="match status" value="1"/>
</dbReference>
<evidence type="ECO:0000256" key="2">
    <source>
        <dbReference type="ARBA" id="ARBA00009096"/>
    </source>
</evidence>
<evidence type="ECO:0000256" key="6">
    <source>
        <dbReference type="ARBA" id="ARBA00023136"/>
    </source>
</evidence>
<gene>
    <name evidence="10" type="ORF">AGERDE_LOCUS10116</name>
</gene>
<dbReference type="AlphaFoldDB" id="A0A9N9CZP1"/>
<dbReference type="EMBL" id="CAJVPL010002901">
    <property type="protein sequence ID" value="CAG8622119.1"/>
    <property type="molecule type" value="Genomic_DNA"/>
</dbReference>
<feature type="transmembrane region" description="Helical" evidence="8">
    <location>
        <begin position="84"/>
        <end position="106"/>
    </location>
</feature>
<dbReference type="PROSITE" id="PS51751">
    <property type="entry name" value="EXPERA"/>
    <property type="match status" value="1"/>
</dbReference>
<evidence type="ECO:0000313" key="11">
    <source>
        <dbReference type="Proteomes" id="UP000789831"/>
    </source>
</evidence>
<evidence type="ECO:0000256" key="4">
    <source>
        <dbReference type="ARBA" id="ARBA00022824"/>
    </source>
</evidence>
<organism evidence="10 11">
    <name type="scientific">Ambispora gerdemannii</name>
    <dbReference type="NCBI Taxonomy" id="144530"/>
    <lineage>
        <taxon>Eukaryota</taxon>
        <taxon>Fungi</taxon>
        <taxon>Fungi incertae sedis</taxon>
        <taxon>Mucoromycota</taxon>
        <taxon>Glomeromycotina</taxon>
        <taxon>Glomeromycetes</taxon>
        <taxon>Archaeosporales</taxon>
        <taxon>Ambisporaceae</taxon>
        <taxon>Ambispora</taxon>
    </lineage>
</organism>
<dbReference type="PANTHER" id="PTHR31204">
    <property type="entry name" value="SIGMA INTRACELLULAR RECEPTOR 2"/>
    <property type="match status" value="1"/>
</dbReference>
<dbReference type="Proteomes" id="UP000789831">
    <property type="component" value="Unassembled WGS sequence"/>
</dbReference>
<feature type="non-terminal residue" evidence="10">
    <location>
        <position position="126"/>
    </location>
</feature>
<keyword evidence="5 7" id="KW-1133">Transmembrane helix</keyword>
<comment type="subcellular location">
    <subcellularLocation>
        <location evidence="1">Endoplasmic reticulum membrane</location>
        <topology evidence="1">Multi-pass membrane protein</topology>
    </subcellularLocation>
</comment>
<comment type="similarity">
    <text evidence="2">Belongs to the TMEM97/sigma-2 receptor family.</text>
</comment>
<evidence type="ECO:0000256" key="3">
    <source>
        <dbReference type="ARBA" id="ARBA00022692"/>
    </source>
</evidence>
<feature type="domain" description="EXPERA" evidence="9">
    <location>
        <begin position="1"/>
        <end position="126"/>
    </location>
</feature>
<dbReference type="InterPro" id="IPR016964">
    <property type="entry name" value="Sigma2_recept"/>
</dbReference>
<dbReference type="OrthoDB" id="433124at2759"/>
<dbReference type="GO" id="GO:0005789">
    <property type="term" value="C:endoplasmic reticulum membrane"/>
    <property type="evidence" value="ECO:0007669"/>
    <property type="project" value="UniProtKB-SubCell"/>
</dbReference>
<reference evidence="10" key="1">
    <citation type="submission" date="2021-06" db="EMBL/GenBank/DDBJ databases">
        <authorList>
            <person name="Kallberg Y."/>
            <person name="Tangrot J."/>
            <person name="Rosling A."/>
        </authorList>
    </citation>
    <scope>NUCLEOTIDE SEQUENCE</scope>
    <source>
        <strain evidence="10">MT106</strain>
    </source>
</reference>
<keyword evidence="4" id="KW-0256">Endoplasmic reticulum</keyword>
<keyword evidence="6 7" id="KW-0472">Membrane</keyword>
<sequence length="126" mass="14441">MATSLTSRPLATILFDIYPILPEQIVPYSLTRLNQWYKDFTADPHYNFEPVWFSSFLVIELFLHLPFFFYAINGLVKDNPSLRLPLLIYATEAAASTFAVIGSLIFEQNAAFTNEKKYFLVAVHSP</sequence>
<keyword evidence="3 7" id="KW-0812">Transmembrane</keyword>
<keyword evidence="11" id="KW-1185">Reference proteome</keyword>
<evidence type="ECO:0000256" key="7">
    <source>
        <dbReference type="PROSITE-ProRule" id="PRU01087"/>
    </source>
</evidence>
<dbReference type="PANTHER" id="PTHR31204:SF1">
    <property type="entry name" value="SIGMA INTRACELLULAR RECEPTOR 2"/>
    <property type="match status" value="1"/>
</dbReference>
<name>A0A9N9CZP1_9GLOM</name>
<protein>
    <submittedName>
        <fullName evidence="10">7033_t:CDS:1</fullName>
    </submittedName>
</protein>
<feature type="transmembrane region" description="Helical" evidence="8">
    <location>
        <begin position="51"/>
        <end position="72"/>
    </location>
</feature>
<dbReference type="InterPro" id="IPR033118">
    <property type="entry name" value="EXPERA"/>
</dbReference>
<evidence type="ECO:0000259" key="9">
    <source>
        <dbReference type="PROSITE" id="PS51751"/>
    </source>
</evidence>
<comment type="caution">
    <text evidence="10">The sequence shown here is derived from an EMBL/GenBank/DDBJ whole genome shotgun (WGS) entry which is preliminary data.</text>
</comment>
<evidence type="ECO:0000256" key="5">
    <source>
        <dbReference type="ARBA" id="ARBA00022989"/>
    </source>
</evidence>